<dbReference type="EnsemblMetazoa" id="SMAR006764-RA">
    <property type="protein sequence ID" value="SMAR006764-PA"/>
    <property type="gene ID" value="SMAR006764"/>
</dbReference>
<evidence type="ECO:0000313" key="18">
    <source>
        <dbReference type="Proteomes" id="UP000014500"/>
    </source>
</evidence>
<sequence length="832" mass="93309">MPLTERVQGSDNMEDDNNQADEEEDSEDYEFDASVPAALEKKIEVDDVWEGEPSNNTDEEDCNFLGFRSRTTTKVNGTDGDIVAPKKRAKAALVRRVRRRRRGRTVTKSLRVAGNSEKAKIIKPKKKHQLSCVSPKRGQNGWEDSLRPRPAQAQHYQKPDEFLEKLQPLPMTKKEICVEELVRDDIDEGMIDETNESSLLELGDLGGKKRGLRGMKRNRKRRGLLMNGDTQQEDAEQSELLLRAQANRSNSRKQVPNGVVVPKSVAVVPKPEGSEQDSETEPRYVSDASVGEVVWAKLGSTRWWPAILIWGSDCGQQPAHAGNTWIFWFGDHKISEIPRDRLADFTVNYNRYYSGGGSKAFHCGVIEAIRECAARAKVDISDSDSNALLEWAEKGFISESKSEGVFLPDPNNSIPANIRKHVNKIKEVNLLYFQGVDTKGHQVAPARTPRNDCLDNKDSGLRKVKEGLIKIEKVCIACDSDRVPITSQHPLFVGGLCKQCKDDIIETMYAFGEDGTNAYCVICGNAGELLICDNNDCNRVYCTGCIEIMVSPEACKKVLETSPWLCYLCTEYNPESNGLIIKKDDWQQNITQLFQPEKHVQIPNIEDYKEKRPMRVLSLFDGIGTGRYVLDSLGIDIEIYYSSEIDLDAVNVATVQHYNKVVQLGNVEELTDAEIAKLCPIDLVIGGSPCNDLSLVNPARKGLYDPTGTGKLFFDFFRILKAVQLANMGRHVFWLYENVASMPQEYKVTISRFLQVPPTTIVSSSSSCDPALLDSKYFSPQNRARYFWGNIPGMYTPLQPHMLQKNITLDNVLTPNLNRKAVVSALNDLRVG</sequence>
<protein>
    <recommendedName>
        <fullName evidence="2">DNA (cytosine-5-)-methyltransferase</fullName>
        <ecNumber evidence="2">2.1.1.37</ecNumber>
    </recommendedName>
</protein>
<dbReference type="AlphaFoldDB" id="T1IZS9"/>
<organism evidence="17 18">
    <name type="scientific">Strigamia maritima</name>
    <name type="common">European centipede</name>
    <name type="synonym">Geophilus maritimus</name>
    <dbReference type="NCBI Taxonomy" id="126957"/>
    <lineage>
        <taxon>Eukaryota</taxon>
        <taxon>Metazoa</taxon>
        <taxon>Ecdysozoa</taxon>
        <taxon>Arthropoda</taxon>
        <taxon>Myriapoda</taxon>
        <taxon>Chilopoda</taxon>
        <taxon>Pleurostigmophora</taxon>
        <taxon>Geophilomorpha</taxon>
        <taxon>Linotaeniidae</taxon>
        <taxon>Strigamia</taxon>
    </lineage>
</organism>
<dbReference type="PANTHER" id="PTHR23068:SF25">
    <property type="entry name" value="DNA (CYTOSINE-5)-METHYLTRANSFERASE DRM2"/>
    <property type="match status" value="1"/>
</dbReference>
<dbReference type="InterPro" id="IPR001525">
    <property type="entry name" value="C5_MeTfrase"/>
</dbReference>
<proteinExistence type="inferred from homology"/>
<feature type="domain" description="PHD-type" evidence="16">
    <location>
        <begin position="463"/>
        <end position="599"/>
    </location>
</feature>
<keyword evidence="8 11" id="KW-0863">Zinc-finger</keyword>
<feature type="domain" description="PHD-type" evidence="14">
    <location>
        <begin position="517"/>
        <end position="572"/>
    </location>
</feature>
<dbReference type="Pfam" id="PF21255">
    <property type="entry name" value="DNMT3_ADD_GATA1-like"/>
    <property type="match status" value="1"/>
</dbReference>
<feature type="region of interest" description="Disordered" evidence="13">
    <location>
        <begin position="1"/>
        <end position="31"/>
    </location>
</feature>
<dbReference type="PROSITE" id="PS00094">
    <property type="entry name" value="C5_MTASE_1"/>
    <property type="match status" value="1"/>
</dbReference>
<dbReference type="InterPro" id="IPR019787">
    <property type="entry name" value="Znf_PHD-finger"/>
</dbReference>
<evidence type="ECO:0000256" key="10">
    <source>
        <dbReference type="ARBA" id="ARBA00023242"/>
    </source>
</evidence>
<dbReference type="InterPro" id="IPR018117">
    <property type="entry name" value="C5_DNA_meth_AS"/>
</dbReference>
<dbReference type="InterPro" id="IPR040552">
    <property type="entry name" value="DNMT3_ADD_GATA1-like"/>
</dbReference>
<feature type="domain" description="PWWP" evidence="15">
    <location>
        <begin position="290"/>
        <end position="348"/>
    </location>
</feature>
<dbReference type="InterPro" id="IPR050390">
    <property type="entry name" value="C5-Methyltransferase"/>
</dbReference>
<dbReference type="Proteomes" id="UP000014500">
    <property type="component" value="Unassembled WGS sequence"/>
</dbReference>
<accession>T1IZS9</accession>
<dbReference type="InterPro" id="IPR000313">
    <property type="entry name" value="PWWP_dom"/>
</dbReference>
<evidence type="ECO:0000256" key="4">
    <source>
        <dbReference type="ARBA" id="ARBA00022603"/>
    </source>
</evidence>
<evidence type="ECO:0000259" key="16">
    <source>
        <dbReference type="PROSITE" id="PS51533"/>
    </source>
</evidence>
<feature type="compositionally biased region" description="Low complexity" evidence="13">
    <location>
        <begin position="255"/>
        <end position="271"/>
    </location>
</feature>
<dbReference type="EMBL" id="JH431723">
    <property type="status" value="NOT_ANNOTATED_CDS"/>
    <property type="molecule type" value="Genomic_DNA"/>
</dbReference>
<feature type="region of interest" description="Disordered" evidence="13">
    <location>
        <begin position="209"/>
        <end position="283"/>
    </location>
</feature>
<dbReference type="SMART" id="SM00293">
    <property type="entry name" value="PWWP"/>
    <property type="match status" value="1"/>
</dbReference>
<dbReference type="PROSITE" id="PS50016">
    <property type="entry name" value="ZF_PHD_2"/>
    <property type="match status" value="1"/>
</dbReference>
<dbReference type="InterPro" id="IPR049554">
    <property type="entry name" value="DNMT3_ADD_PHD"/>
</dbReference>
<evidence type="ECO:0000259" key="14">
    <source>
        <dbReference type="PROSITE" id="PS50016"/>
    </source>
</evidence>
<feature type="region of interest" description="Disordered" evidence="13">
    <location>
        <begin position="125"/>
        <end position="146"/>
    </location>
</feature>
<evidence type="ECO:0000256" key="11">
    <source>
        <dbReference type="PROSITE-ProRule" id="PRU00146"/>
    </source>
</evidence>
<dbReference type="EC" id="2.1.1.37" evidence="2"/>
<dbReference type="SUPFAM" id="SSF53335">
    <property type="entry name" value="S-adenosyl-L-methionine-dependent methyltransferases"/>
    <property type="match status" value="1"/>
</dbReference>
<dbReference type="PROSITE" id="PS51533">
    <property type="entry name" value="ADD"/>
    <property type="match status" value="1"/>
</dbReference>
<feature type="active site" evidence="12">
    <location>
        <position position="690"/>
    </location>
</feature>
<dbReference type="GO" id="GO:0003886">
    <property type="term" value="F:DNA (cytosine-5-)-methyltransferase activity"/>
    <property type="evidence" value="ECO:0007669"/>
    <property type="project" value="UniProtKB-EC"/>
</dbReference>
<evidence type="ECO:0000256" key="12">
    <source>
        <dbReference type="PROSITE-ProRule" id="PRU01016"/>
    </source>
</evidence>
<dbReference type="GO" id="GO:0010468">
    <property type="term" value="P:regulation of gene expression"/>
    <property type="evidence" value="ECO:0007669"/>
    <property type="project" value="UniProtKB-ARBA"/>
</dbReference>
<keyword evidence="9" id="KW-0862">Zinc</keyword>
<reference evidence="18" key="1">
    <citation type="submission" date="2011-05" db="EMBL/GenBank/DDBJ databases">
        <authorList>
            <person name="Richards S.R."/>
            <person name="Qu J."/>
            <person name="Jiang H."/>
            <person name="Jhangiani S.N."/>
            <person name="Agravi P."/>
            <person name="Goodspeed R."/>
            <person name="Gross S."/>
            <person name="Mandapat C."/>
            <person name="Jackson L."/>
            <person name="Mathew T."/>
            <person name="Pu L."/>
            <person name="Thornton R."/>
            <person name="Saada N."/>
            <person name="Wilczek-Boney K.B."/>
            <person name="Lee S."/>
            <person name="Kovar C."/>
            <person name="Wu Y."/>
            <person name="Scherer S.E."/>
            <person name="Worley K.C."/>
            <person name="Muzny D.M."/>
            <person name="Gibbs R."/>
        </authorList>
    </citation>
    <scope>NUCLEOTIDE SEQUENCE</scope>
    <source>
        <strain evidence="18">Brora</strain>
    </source>
</reference>
<dbReference type="Gene3D" id="3.30.40.10">
    <property type="entry name" value="Zinc/RING finger domain, C3HC4 (zinc finger)"/>
    <property type="match status" value="1"/>
</dbReference>
<evidence type="ECO:0000259" key="15">
    <source>
        <dbReference type="PROSITE" id="PS50812"/>
    </source>
</evidence>
<dbReference type="PANTHER" id="PTHR23068">
    <property type="entry name" value="DNA CYTOSINE-5- -METHYLTRANSFERASE 3-RELATED"/>
    <property type="match status" value="1"/>
</dbReference>
<keyword evidence="18" id="KW-1185">Reference proteome</keyword>
<evidence type="ECO:0000256" key="2">
    <source>
        <dbReference type="ARBA" id="ARBA00011975"/>
    </source>
</evidence>
<dbReference type="OMA" id="EMWSEPE"/>
<dbReference type="STRING" id="126957.T1IZS9"/>
<keyword evidence="4 12" id="KW-0489">Methyltransferase</keyword>
<reference evidence="17" key="2">
    <citation type="submission" date="2015-02" db="UniProtKB">
        <authorList>
            <consortium name="EnsemblMetazoa"/>
        </authorList>
    </citation>
    <scope>IDENTIFICATION</scope>
</reference>
<comment type="subcellular location">
    <subcellularLocation>
        <location evidence="1">Nucleus</location>
    </subcellularLocation>
</comment>
<keyword evidence="7" id="KW-0479">Metal-binding</keyword>
<evidence type="ECO:0000256" key="13">
    <source>
        <dbReference type="SAM" id="MobiDB-lite"/>
    </source>
</evidence>
<dbReference type="SUPFAM" id="SSF63748">
    <property type="entry name" value="Tudor/PWWP/MBT"/>
    <property type="match status" value="1"/>
</dbReference>
<dbReference type="GO" id="GO:0032259">
    <property type="term" value="P:methylation"/>
    <property type="evidence" value="ECO:0007669"/>
    <property type="project" value="UniProtKB-KW"/>
</dbReference>
<evidence type="ECO:0000256" key="9">
    <source>
        <dbReference type="ARBA" id="ARBA00022833"/>
    </source>
</evidence>
<dbReference type="eggNOG" id="ENOG502QR6U">
    <property type="taxonomic scope" value="Eukaryota"/>
</dbReference>
<keyword evidence="3" id="KW-0678">Repressor</keyword>
<dbReference type="InterPro" id="IPR013083">
    <property type="entry name" value="Znf_RING/FYVE/PHD"/>
</dbReference>
<evidence type="ECO:0000256" key="5">
    <source>
        <dbReference type="ARBA" id="ARBA00022679"/>
    </source>
</evidence>
<dbReference type="CDD" id="cd11725">
    <property type="entry name" value="ADDz_Dnmt3"/>
    <property type="match status" value="1"/>
</dbReference>
<dbReference type="GO" id="GO:0005634">
    <property type="term" value="C:nucleus"/>
    <property type="evidence" value="ECO:0007669"/>
    <property type="project" value="UniProtKB-SubCell"/>
</dbReference>
<keyword evidence="5 12" id="KW-0808">Transferase</keyword>
<dbReference type="InterPro" id="IPR011011">
    <property type="entry name" value="Znf_FYVE_PHD"/>
</dbReference>
<feature type="compositionally biased region" description="Basic residues" evidence="13">
    <location>
        <begin position="209"/>
        <end position="223"/>
    </location>
</feature>
<dbReference type="Pfam" id="PF00855">
    <property type="entry name" value="PWWP"/>
    <property type="match status" value="1"/>
</dbReference>
<dbReference type="PROSITE" id="PS51679">
    <property type="entry name" value="SAM_MT_C5"/>
    <property type="match status" value="1"/>
</dbReference>
<dbReference type="CDD" id="cd05835">
    <property type="entry name" value="PWWP_DNMT3"/>
    <property type="match status" value="1"/>
</dbReference>
<name>T1IZS9_STRMM</name>
<keyword evidence="6 12" id="KW-0949">S-adenosyl-L-methionine</keyword>
<evidence type="ECO:0000256" key="3">
    <source>
        <dbReference type="ARBA" id="ARBA00022491"/>
    </source>
</evidence>
<feature type="compositionally biased region" description="Acidic residues" evidence="13">
    <location>
        <begin position="12"/>
        <end position="31"/>
    </location>
</feature>
<dbReference type="PhylomeDB" id="T1IZS9"/>
<evidence type="ECO:0000256" key="8">
    <source>
        <dbReference type="ARBA" id="ARBA00022771"/>
    </source>
</evidence>
<comment type="similarity">
    <text evidence="12">Belongs to the class I-like SAM-binding methyltransferase superfamily. C5-methyltransferase family.</text>
</comment>
<dbReference type="Pfam" id="PF17980">
    <property type="entry name" value="ADD_DNMT3"/>
    <property type="match status" value="1"/>
</dbReference>
<evidence type="ECO:0000256" key="1">
    <source>
        <dbReference type="ARBA" id="ARBA00004123"/>
    </source>
</evidence>
<keyword evidence="10" id="KW-0539">Nucleus</keyword>
<evidence type="ECO:0000313" key="17">
    <source>
        <dbReference type="EnsemblMetazoa" id="SMAR006764-PA"/>
    </source>
</evidence>
<dbReference type="HOGENOM" id="CLU_006958_9_1_1"/>
<dbReference type="Pfam" id="PF00145">
    <property type="entry name" value="DNA_methylase"/>
    <property type="match status" value="1"/>
</dbReference>
<dbReference type="GO" id="GO:0008270">
    <property type="term" value="F:zinc ion binding"/>
    <property type="evidence" value="ECO:0007669"/>
    <property type="project" value="UniProtKB-KW"/>
</dbReference>
<evidence type="ECO:0000256" key="6">
    <source>
        <dbReference type="ARBA" id="ARBA00022691"/>
    </source>
</evidence>
<dbReference type="SUPFAM" id="SSF57903">
    <property type="entry name" value="FYVE/PHD zinc finger"/>
    <property type="match status" value="1"/>
</dbReference>
<dbReference type="PROSITE" id="PS50812">
    <property type="entry name" value="PWWP"/>
    <property type="match status" value="1"/>
</dbReference>
<dbReference type="Gene3D" id="2.30.30.140">
    <property type="match status" value="1"/>
</dbReference>
<dbReference type="InterPro" id="IPR029063">
    <property type="entry name" value="SAM-dependent_MTases_sf"/>
</dbReference>
<evidence type="ECO:0000256" key="7">
    <source>
        <dbReference type="ARBA" id="ARBA00022723"/>
    </source>
</evidence>
<dbReference type="Gene3D" id="3.40.50.150">
    <property type="entry name" value="Vaccinia Virus protein VP39"/>
    <property type="match status" value="1"/>
</dbReference>
<dbReference type="InterPro" id="IPR025766">
    <property type="entry name" value="ADD"/>
</dbReference>